<reference evidence="13" key="2">
    <citation type="submission" date="2024-06" db="UniProtKB">
        <authorList>
            <consortium name="EnsemblMetazoa"/>
        </authorList>
    </citation>
    <scope>IDENTIFICATION</scope>
</reference>
<dbReference type="Pfam" id="PF23350">
    <property type="entry name" value="BBS2_pf"/>
    <property type="match status" value="1"/>
</dbReference>
<dbReference type="Pfam" id="PF14783">
    <property type="entry name" value="BBS2_Mid"/>
    <property type="match status" value="1"/>
</dbReference>
<comment type="subcellular location">
    <subcellularLocation>
        <location evidence="1">Cell projection</location>
        <location evidence="1">Cilium</location>
    </subcellularLocation>
    <subcellularLocation>
        <location evidence="2">Cytoplasm</location>
        <location evidence="2">Cytoskeleton</location>
    </subcellularLocation>
</comment>
<dbReference type="Pfam" id="PF23353">
    <property type="entry name" value="BBS2_hp"/>
    <property type="match status" value="1"/>
</dbReference>
<feature type="domain" description="Ciliary BBSome complex subunit 2 N-terminal" evidence="8">
    <location>
        <begin position="4"/>
        <end position="90"/>
    </location>
</feature>
<reference evidence="14" key="1">
    <citation type="journal article" date="2010" name="Nature">
        <title>The Amphimedon queenslandica genome and the evolution of animal complexity.</title>
        <authorList>
            <person name="Srivastava M."/>
            <person name="Simakov O."/>
            <person name="Chapman J."/>
            <person name="Fahey B."/>
            <person name="Gauthier M.E."/>
            <person name="Mitros T."/>
            <person name="Richards G.S."/>
            <person name="Conaco C."/>
            <person name="Dacre M."/>
            <person name="Hellsten U."/>
            <person name="Larroux C."/>
            <person name="Putnam N.H."/>
            <person name="Stanke M."/>
            <person name="Adamska M."/>
            <person name="Darling A."/>
            <person name="Degnan S.M."/>
            <person name="Oakley T.H."/>
            <person name="Plachetzki D.C."/>
            <person name="Zhai Y."/>
            <person name="Adamski M."/>
            <person name="Calcino A."/>
            <person name="Cummins S.F."/>
            <person name="Goodstein D.M."/>
            <person name="Harris C."/>
            <person name="Jackson D.J."/>
            <person name="Leys S.P."/>
            <person name="Shu S."/>
            <person name="Woodcroft B.J."/>
            <person name="Vervoort M."/>
            <person name="Kosik K.S."/>
            <person name="Manning G."/>
            <person name="Degnan B.M."/>
            <person name="Rokhsar D.S."/>
        </authorList>
    </citation>
    <scope>NUCLEOTIDE SEQUENCE [LARGE SCALE GENOMIC DNA]</scope>
</reference>
<evidence type="ECO:0000259" key="10">
    <source>
        <dbReference type="Pfam" id="PF14783"/>
    </source>
</evidence>
<dbReference type="InterPro" id="IPR029333">
    <property type="entry name" value="BBS2_GAE_dom"/>
</dbReference>
<dbReference type="GO" id="GO:0016020">
    <property type="term" value="C:membrane"/>
    <property type="evidence" value="ECO:0007669"/>
    <property type="project" value="TreeGrafter"/>
</dbReference>
<dbReference type="GO" id="GO:0034464">
    <property type="term" value="C:BBSome"/>
    <property type="evidence" value="ECO:0007669"/>
    <property type="project" value="UniProtKB-UniRule"/>
</dbReference>
<sequence>MGLHVFVHNPYRDPVSHPSSRLLSSIESDITFLNIGQHISALSAGCLDIPLAKDVLLVGSQTNILAYDIDNNKELFHNEVSDGANALLVGSHLRNKEPLVYVGGNCSITGFDKDGCDRFWTVTGDNVHSLSILDFNLDGHPELLIGSEDFDIRVYKDDELLCEISEADTVLSLCSLGHNKFGFALANGIVGAFSGENKLWRSKSKHFPLMVTNYDMNGDGVDELVTGWASGKVDIRSLDTGQILYKDVFSSPVAGITKADYRQDGKDELICCSVDGELRGYVPSVSNEKSLGSDSLLQELSQRKSNLLLELKNFEITQHIGESVEPDIEISKVNTAVGVIPVSTQIKTDFCARIGKEDEQPHIALIVETTNNIPIQTVTVFCDGLFDGESFVVHPSSDKATTKVEIPLLPDKDITYDLAIKTFVGNPNSSQFHVFETSRRLVKFCLYVPCPVDTKPLPLGNVVFNINERLDRVKSFIESQFLYGLGENAVLSPNLEVAYMSLRTNTPVFIKVEPSKNNKVTVTSDDMDLVGDIVQSMAENLGIEDLQSVAEFPKHMCDLKEIMNKIEEFHQVRETLSAEIADHASIIRNLIVRAEDARIMSELKNMKMAYMQLYDLNREIIRGYEIRRSNHMELLDCLKIVNQTVQKATRLRVGKPKTVCTSSCRSAIKDMNQDALIKAILCGTT</sequence>
<dbReference type="KEGG" id="aqu:100634055"/>
<proteinExistence type="predicted"/>
<evidence type="ECO:0000313" key="14">
    <source>
        <dbReference type="Proteomes" id="UP000007879"/>
    </source>
</evidence>
<evidence type="ECO:0000313" key="13">
    <source>
        <dbReference type="EnsemblMetazoa" id="XP_003385146.1"/>
    </source>
</evidence>
<protein>
    <recommendedName>
        <fullName evidence="7">Bardet-Biedl syndrome 2 protein homolog</fullName>
    </recommendedName>
</protein>
<evidence type="ECO:0000256" key="3">
    <source>
        <dbReference type="ARBA" id="ARBA00022490"/>
    </source>
</evidence>
<dbReference type="Pfam" id="PF14782">
    <property type="entry name" value="BBS2_GAE"/>
    <property type="match status" value="1"/>
</dbReference>
<evidence type="ECO:0000256" key="4">
    <source>
        <dbReference type="ARBA" id="ARBA00023069"/>
    </source>
</evidence>
<dbReference type="InterPro" id="IPR055380">
    <property type="entry name" value="BBS2_hp_dom"/>
</dbReference>
<keyword evidence="5 7" id="KW-0206">Cytoskeleton</keyword>
<keyword evidence="3 7" id="KW-0963">Cytoplasm</keyword>
<dbReference type="AlphaFoldDB" id="A0AAN0ICB3"/>
<evidence type="ECO:0000256" key="7">
    <source>
        <dbReference type="PIRNR" id="PIRNR013684"/>
    </source>
</evidence>
<evidence type="ECO:0000256" key="5">
    <source>
        <dbReference type="ARBA" id="ARBA00023212"/>
    </source>
</evidence>
<accession>A0AAN0ICB3</accession>
<dbReference type="SUPFAM" id="SSF50998">
    <property type="entry name" value="Quinoprotein alcohol dehydrogenase-like"/>
    <property type="match status" value="1"/>
</dbReference>
<dbReference type="GeneID" id="100634055"/>
<dbReference type="InterPro" id="IPR011047">
    <property type="entry name" value="Quinoprotein_ADH-like_sf"/>
</dbReference>
<keyword evidence="6 7" id="KW-0966">Cell projection</keyword>
<dbReference type="GO" id="GO:0036064">
    <property type="term" value="C:ciliary basal body"/>
    <property type="evidence" value="ECO:0007669"/>
    <property type="project" value="TreeGrafter"/>
</dbReference>
<evidence type="ECO:0000259" key="12">
    <source>
        <dbReference type="Pfam" id="PF23353"/>
    </source>
</evidence>
<dbReference type="PANTHER" id="PTHR32465:SF0">
    <property type="entry name" value="BARDET-BIEDL SYNDROME 2 PROTEIN"/>
    <property type="match status" value="1"/>
</dbReference>
<evidence type="ECO:0000259" key="11">
    <source>
        <dbReference type="Pfam" id="PF23350"/>
    </source>
</evidence>
<dbReference type="InterPro" id="IPR016616">
    <property type="entry name" value="Bardet-Biedl_syndrome_2_prot"/>
</dbReference>
<dbReference type="PIRSF" id="PIRSF013684">
    <property type="entry name" value="BBS2"/>
    <property type="match status" value="1"/>
</dbReference>
<feature type="domain" description="BBS2 GAE" evidence="9">
    <location>
        <begin position="359"/>
        <end position="444"/>
    </location>
</feature>
<dbReference type="GO" id="GO:1905515">
    <property type="term" value="P:non-motile cilium assembly"/>
    <property type="evidence" value="ECO:0007669"/>
    <property type="project" value="InterPro"/>
</dbReference>
<evidence type="ECO:0000259" key="8">
    <source>
        <dbReference type="Pfam" id="PF14781"/>
    </source>
</evidence>
<dbReference type="InterPro" id="IPR055379">
    <property type="entry name" value="BBS2_pf_dom"/>
</dbReference>
<evidence type="ECO:0000256" key="1">
    <source>
        <dbReference type="ARBA" id="ARBA00004138"/>
    </source>
</evidence>
<dbReference type="Pfam" id="PF14781">
    <property type="entry name" value="BBS2_N"/>
    <property type="match status" value="1"/>
</dbReference>
<keyword evidence="4 7" id="KW-0969">Cilium</keyword>
<feature type="domain" description="BBS2 hairpin" evidence="12">
    <location>
        <begin position="553"/>
        <end position="650"/>
    </location>
</feature>
<feature type="domain" description="Ciliary BBSome complex subunit 2 middle region" evidence="10">
    <location>
        <begin position="129"/>
        <end position="236"/>
    </location>
</feature>
<evidence type="ECO:0000256" key="6">
    <source>
        <dbReference type="ARBA" id="ARBA00023273"/>
    </source>
</evidence>
<evidence type="ECO:0000259" key="9">
    <source>
        <dbReference type="Pfam" id="PF14782"/>
    </source>
</evidence>
<dbReference type="GO" id="GO:0031514">
    <property type="term" value="C:motile cilium"/>
    <property type="evidence" value="ECO:0007669"/>
    <property type="project" value="TreeGrafter"/>
</dbReference>
<dbReference type="Proteomes" id="UP000007879">
    <property type="component" value="Unassembled WGS sequence"/>
</dbReference>
<dbReference type="PANTHER" id="PTHR32465">
    <property type="entry name" value="BARDET-BIEDL SYNDROME 2 PROTEIN"/>
    <property type="match status" value="1"/>
</dbReference>
<dbReference type="InterPro" id="IPR029430">
    <property type="entry name" value="BBS2_N"/>
</dbReference>
<name>A0AAN0ICB3_AMPQE</name>
<feature type="domain" description="BBS2 platform" evidence="11">
    <location>
        <begin position="453"/>
        <end position="539"/>
    </location>
</feature>
<keyword evidence="14" id="KW-1185">Reference proteome</keyword>
<organism evidence="13 14">
    <name type="scientific">Amphimedon queenslandica</name>
    <name type="common">Sponge</name>
    <dbReference type="NCBI Taxonomy" id="400682"/>
    <lineage>
        <taxon>Eukaryota</taxon>
        <taxon>Metazoa</taxon>
        <taxon>Porifera</taxon>
        <taxon>Demospongiae</taxon>
        <taxon>Heteroscleromorpha</taxon>
        <taxon>Haplosclerida</taxon>
        <taxon>Niphatidae</taxon>
        <taxon>Amphimedon</taxon>
    </lineage>
</organism>
<dbReference type="EnsemblMetazoa" id="XM_003385098.3">
    <property type="protein sequence ID" value="XP_003385146.1"/>
    <property type="gene ID" value="LOC100634055"/>
</dbReference>
<dbReference type="InterPro" id="IPR029429">
    <property type="entry name" value="BBS2_Mid"/>
</dbReference>
<dbReference type="RefSeq" id="XP_003385146.1">
    <property type="nucleotide sequence ID" value="XM_003385098.3"/>
</dbReference>
<evidence type="ECO:0000256" key="2">
    <source>
        <dbReference type="ARBA" id="ARBA00004245"/>
    </source>
</evidence>